<protein>
    <submittedName>
        <fullName evidence="1">Uncharacterized protein</fullName>
    </submittedName>
</protein>
<dbReference type="EMBL" id="LR797252">
    <property type="protein sequence ID" value="CAB4196926.1"/>
    <property type="molecule type" value="Genomic_DNA"/>
</dbReference>
<reference evidence="1" key="1">
    <citation type="submission" date="2020-05" db="EMBL/GenBank/DDBJ databases">
        <authorList>
            <person name="Chiriac C."/>
            <person name="Salcher M."/>
            <person name="Ghai R."/>
            <person name="Kavagutti S V."/>
        </authorList>
    </citation>
    <scope>NUCLEOTIDE SEQUENCE</scope>
</reference>
<evidence type="ECO:0000313" key="1">
    <source>
        <dbReference type="EMBL" id="CAB4196926.1"/>
    </source>
</evidence>
<organism evidence="1">
    <name type="scientific">uncultured Caudovirales phage</name>
    <dbReference type="NCBI Taxonomy" id="2100421"/>
    <lineage>
        <taxon>Viruses</taxon>
        <taxon>Duplodnaviria</taxon>
        <taxon>Heunggongvirae</taxon>
        <taxon>Uroviricota</taxon>
        <taxon>Caudoviricetes</taxon>
        <taxon>Peduoviridae</taxon>
        <taxon>Maltschvirus</taxon>
        <taxon>Maltschvirus maltsch</taxon>
    </lineage>
</organism>
<proteinExistence type="predicted"/>
<sequence length="115" mass="13081">MSTSYDSNLFYGILLPENNDSDAELISKITNEEIELPDGFKYAFSGDSYANDGLSVYVVITESELSCDVYQPRLCSTSDLVAKEYWYDNIFKWAESVGLKNFSNQIGWWLNTNVC</sequence>
<gene>
    <name evidence="1" type="ORF">UFOVP1290_446</name>
</gene>
<name>A0A6J5RRR6_9CAUD</name>
<accession>A0A6J5RRR6</accession>